<reference evidence="12" key="1">
    <citation type="submission" date="2015-09" db="EMBL/GenBank/DDBJ databases">
        <authorList>
            <person name="Daims H."/>
        </authorList>
    </citation>
    <scope>NUCLEOTIDE SEQUENCE [LARGE SCALE GENOMIC DNA]</scope>
</reference>
<evidence type="ECO:0000259" key="10">
    <source>
        <dbReference type="PROSITE" id="PS51278"/>
    </source>
</evidence>
<dbReference type="SUPFAM" id="SSF52402">
    <property type="entry name" value="Adenine nucleotide alpha hydrolases-like"/>
    <property type="match status" value="1"/>
</dbReference>
<dbReference type="EMBL" id="LN885086">
    <property type="protein sequence ID" value="CUQ67366.1"/>
    <property type="molecule type" value="Genomic_DNA"/>
</dbReference>
<sequence>MIRRMIAMINHRGPDAVGFHMDGPVGLGHARLSIIDLDGGAQPMPNEDETLWITFNGEIFNYVELRDELIKKGHRFRTQSDTEVILHLYEEKGESCVLDLNGQWAFAIWDVKRRRLFLSRDRLGIRPLFYATTKDGFGFASEIKSLLTIPSLPRVIDPLALDQIFTFWVTIPPTTMFAGVSELPSGHCLTLEEGRITVAPFWTLEYKSGARIGSEQEAREELLALLLDATRLRLRSDVPVGAYLSGGLDSTVIAALIKRLGVTRLKTFSVAFEDKEFDESAFQEEARQFLGTDHQTVLCRPGDIGRIFPEVIWHTETPIVRTAPAPLFLLSKLVHEQGYKVVLTGEGSDEVLGGYDIFKEAKIRRFWANQPESKFRPLLLRKLYPYMKNLQSQPDAYLRAFFHVRKQELNSPFFSHLPRWEMTSKLKQFFSQEVKDRIGSSQALHRLEKRLPHNYDRWDWFARSQYLETAYLLPGYILSSQGDRMAMAHSVEGRFPFLDYRLVQFAARLPPRLKMNVLNEKYLLKQAAGSLVPETIRKRHKQPYRAPDSQSFLLRDGSHSMVEYAEELLSPHAIAHAGLFDAERVGKLVEKVRAGQAIGVKDNMAFVGILSAQLVVDRFIKHFPKEQTL</sequence>
<evidence type="ECO:0000256" key="1">
    <source>
        <dbReference type="ARBA" id="ARBA00005187"/>
    </source>
</evidence>
<dbReference type="SUPFAM" id="SSF56235">
    <property type="entry name" value="N-terminal nucleophile aminohydrolases (Ntn hydrolases)"/>
    <property type="match status" value="1"/>
</dbReference>
<feature type="domain" description="Glutamine amidotransferase type-2" evidence="10">
    <location>
        <begin position="1"/>
        <end position="194"/>
    </location>
</feature>
<dbReference type="AlphaFoldDB" id="A0A0S4KXT9"/>
<dbReference type="PANTHER" id="PTHR43284:SF1">
    <property type="entry name" value="ASPARAGINE SYNTHETASE"/>
    <property type="match status" value="1"/>
</dbReference>
<dbReference type="GO" id="GO:0005524">
    <property type="term" value="F:ATP binding"/>
    <property type="evidence" value="ECO:0007669"/>
    <property type="project" value="UniProtKB-KW"/>
</dbReference>
<evidence type="ECO:0000313" key="12">
    <source>
        <dbReference type="Proteomes" id="UP000066284"/>
    </source>
</evidence>
<dbReference type="STRING" id="1715989.NITINOP_2394"/>
<name>A0A0S4KXT9_9BACT</name>
<evidence type="ECO:0000256" key="9">
    <source>
        <dbReference type="PIRSR" id="PIRSR001589-3"/>
    </source>
</evidence>
<dbReference type="Gene3D" id="3.40.50.620">
    <property type="entry name" value="HUPs"/>
    <property type="match status" value="1"/>
</dbReference>
<dbReference type="InterPro" id="IPR029055">
    <property type="entry name" value="Ntn_hydrolases_N"/>
</dbReference>
<gene>
    <name evidence="11" type="ORF">NITINOP_2394</name>
</gene>
<dbReference type="NCBIfam" id="TIGR01536">
    <property type="entry name" value="asn_synth_AEB"/>
    <property type="match status" value="1"/>
</dbReference>
<keyword evidence="4 8" id="KW-0547">Nucleotide-binding</keyword>
<dbReference type="GO" id="GO:0006529">
    <property type="term" value="P:asparagine biosynthetic process"/>
    <property type="evidence" value="ECO:0007669"/>
    <property type="project" value="InterPro"/>
</dbReference>
<keyword evidence="5 8" id="KW-0067">ATP-binding</keyword>
<dbReference type="Pfam" id="PF00733">
    <property type="entry name" value="Asn_synthase"/>
    <property type="match status" value="1"/>
</dbReference>
<comment type="pathway">
    <text evidence="1">Amino-acid biosynthesis; L-asparagine biosynthesis; L-asparagine from L-aspartate (L-Gln route): step 1/1.</text>
</comment>
<feature type="site" description="Important for beta-aspartyl-AMP intermediate formation" evidence="9">
    <location>
        <position position="346"/>
    </location>
</feature>
<dbReference type="PROSITE" id="PS51278">
    <property type="entry name" value="GATASE_TYPE_2"/>
    <property type="match status" value="1"/>
</dbReference>
<comment type="catalytic activity">
    <reaction evidence="7">
        <text>L-aspartate + L-glutamine + ATP + H2O = L-asparagine + L-glutamate + AMP + diphosphate + H(+)</text>
        <dbReference type="Rhea" id="RHEA:12228"/>
        <dbReference type="ChEBI" id="CHEBI:15377"/>
        <dbReference type="ChEBI" id="CHEBI:15378"/>
        <dbReference type="ChEBI" id="CHEBI:29985"/>
        <dbReference type="ChEBI" id="CHEBI:29991"/>
        <dbReference type="ChEBI" id="CHEBI:30616"/>
        <dbReference type="ChEBI" id="CHEBI:33019"/>
        <dbReference type="ChEBI" id="CHEBI:58048"/>
        <dbReference type="ChEBI" id="CHEBI:58359"/>
        <dbReference type="ChEBI" id="CHEBI:456215"/>
        <dbReference type="EC" id="6.3.5.4"/>
    </reaction>
</comment>
<feature type="binding site" evidence="8">
    <location>
        <position position="270"/>
    </location>
    <ligand>
        <name>ATP</name>
        <dbReference type="ChEBI" id="CHEBI:30616"/>
    </ligand>
</feature>
<dbReference type="KEGG" id="nio:NITINOP_2394"/>
<evidence type="ECO:0000256" key="7">
    <source>
        <dbReference type="ARBA" id="ARBA00048741"/>
    </source>
</evidence>
<dbReference type="InterPro" id="IPR017932">
    <property type="entry name" value="GATase_2_dom"/>
</dbReference>
<dbReference type="GO" id="GO:0004066">
    <property type="term" value="F:asparagine synthase (glutamine-hydrolyzing) activity"/>
    <property type="evidence" value="ECO:0007669"/>
    <property type="project" value="UniProtKB-EC"/>
</dbReference>
<evidence type="ECO:0000256" key="4">
    <source>
        <dbReference type="ARBA" id="ARBA00022741"/>
    </source>
</evidence>
<dbReference type="PANTHER" id="PTHR43284">
    <property type="entry name" value="ASPARAGINE SYNTHETASE (GLUTAMINE-HYDROLYZING)"/>
    <property type="match status" value="1"/>
</dbReference>
<dbReference type="CDD" id="cd00712">
    <property type="entry name" value="AsnB"/>
    <property type="match status" value="1"/>
</dbReference>
<dbReference type="InterPro" id="IPR006426">
    <property type="entry name" value="Asn_synth_AEB"/>
</dbReference>
<dbReference type="PIRSF" id="PIRSF001589">
    <property type="entry name" value="Asn_synthetase_glu-h"/>
    <property type="match status" value="1"/>
</dbReference>
<dbReference type="Pfam" id="PF13537">
    <property type="entry name" value="GATase_7"/>
    <property type="match status" value="1"/>
</dbReference>
<dbReference type="InterPro" id="IPR014729">
    <property type="entry name" value="Rossmann-like_a/b/a_fold"/>
</dbReference>
<evidence type="ECO:0000256" key="8">
    <source>
        <dbReference type="PIRSR" id="PIRSR001589-2"/>
    </source>
</evidence>
<dbReference type="InterPro" id="IPR051786">
    <property type="entry name" value="ASN_synthetase/amidase"/>
</dbReference>
<keyword evidence="12" id="KW-1185">Reference proteome</keyword>
<keyword evidence="6" id="KW-0315">Glutamine amidotransferase</keyword>
<evidence type="ECO:0000256" key="2">
    <source>
        <dbReference type="ARBA" id="ARBA00005752"/>
    </source>
</evidence>
<evidence type="ECO:0000313" key="11">
    <source>
        <dbReference type="EMBL" id="CUQ67366.1"/>
    </source>
</evidence>
<dbReference type="GO" id="GO:0005829">
    <property type="term" value="C:cytosol"/>
    <property type="evidence" value="ECO:0007669"/>
    <property type="project" value="TreeGrafter"/>
</dbReference>
<accession>A0A0S4KXT9</accession>
<dbReference type="Proteomes" id="UP000066284">
    <property type="component" value="Chromosome 1"/>
</dbReference>
<dbReference type="EC" id="6.3.5.4" evidence="3"/>
<dbReference type="InterPro" id="IPR001962">
    <property type="entry name" value="Asn_synthase"/>
</dbReference>
<feature type="binding site" evidence="8">
    <location>
        <position position="81"/>
    </location>
    <ligand>
        <name>L-glutamine</name>
        <dbReference type="ChEBI" id="CHEBI:58359"/>
    </ligand>
</feature>
<organism evidence="11 12">
    <name type="scientific">Candidatus Nitrospira inopinata</name>
    <dbReference type="NCBI Taxonomy" id="1715989"/>
    <lineage>
        <taxon>Bacteria</taxon>
        <taxon>Pseudomonadati</taxon>
        <taxon>Nitrospirota</taxon>
        <taxon>Nitrospiria</taxon>
        <taxon>Nitrospirales</taxon>
        <taxon>Nitrospiraceae</taxon>
        <taxon>Nitrospira</taxon>
    </lineage>
</organism>
<evidence type="ECO:0000256" key="5">
    <source>
        <dbReference type="ARBA" id="ARBA00022840"/>
    </source>
</evidence>
<proteinExistence type="inferred from homology"/>
<dbReference type="Gene3D" id="3.60.20.10">
    <property type="entry name" value="Glutamine Phosphoribosylpyrophosphate, subunit 1, domain 1"/>
    <property type="match status" value="1"/>
</dbReference>
<protein>
    <recommendedName>
        <fullName evidence="3">asparagine synthase (glutamine-hydrolyzing)</fullName>
        <ecNumber evidence="3">6.3.5.4</ecNumber>
    </recommendedName>
</protein>
<evidence type="ECO:0000256" key="6">
    <source>
        <dbReference type="ARBA" id="ARBA00022962"/>
    </source>
</evidence>
<keyword evidence="11" id="KW-0436">Ligase</keyword>
<dbReference type="InterPro" id="IPR033738">
    <property type="entry name" value="AsnB_N"/>
</dbReference>
<dbReference type="CDD" id="cd01991">
    <property type="entry name" value="Asn_synthase_B_C"/>
    <property type="match status" value="1"/>
</dbReference>
<evidence type="ECO:0000256" key="3">
    <source>
        <dbReference type="ARBA" id="ARBA00012737"/>
    </source>
</evidence>
<comment type="similarity">
    <text evidence="2">Belongs to the asparagine synthetase family.</text>
</comment>